<feature type="domain" description="RNA polymerase sigma-70 region 2" evidence="5">
    <location>
        <begin position="39"/>
        <end position="104"/>
    </location>
</feature>
<dbReference type="Gene3D" id="1.10.1740.10">
    <property type="match status" value="1"/>
</dbReference>
<comment type="similarity">
    <text evidence="1">Belongs to the sigma-70 factor family. ECF subfamily.</text>
</comment>
<sequence>MHKFAHIINEVLSSQTNIVSDQDLVRKLKAADNDVLELIYQRYAQKLYHAAYNLLRNKEVCEDLIHDLFVDLWLKRETYNINVLKPYLYAAIKSRVLMHLRSSKSIIDISSMEFTDNGRTPEHLYALKEVSQISNHEISNLPHKCREIYKLSRLEQRSHKEIAILKGISTKTVESQITIALKRLRPALKDYMTLIL</sequence>
<proteinExistence type="inferred from homology"/>
<evidence type="ECO:0000259" key="6">
    <source>
        <dbReference type="Pfam" id="PF08281"/>
    </source>
</evidence>
<keyword evidence="8" id="KW-1185">Reference proteome</keyword>
<dbReference type="SUPFAM" id="SSF88946">
    <property type="entry name" value="Sigma2 domain of RNA polymerase sigma factors"/>
    <property type="match status" value="1"/>
</dbReference>
<dbReference type="InterPro" id="IPR014284">
    <property type="entry name" value="RNA_pol_sigma-70_dom"/>
</dbReference>
<organism evidence="7 8">
    <name type="scientific">Arcticibacter svalbardensis MN12-7</name>
    <dbReference type="NCBI Taxonomy" id="1150600"/>
    <lineage>
        <taxon>Bacteria</taxon>
        <taxon>Pseudomonadati</taxon>
        <taxon>Bacteroidota</taxon>
        <taxon>Sphingobacteriia</taxon>
        <taxon>Sphingobacteriales</taxon>
        <taxon>Sphingobacteriaceae</taxon>
        <taxon>Arcticibacter</taxon>
    </lineage>
</organism>
<evidence type="ECO:0000313" key="8">
    <source>
        <dbReference type="Proteomes" id="UP000014174"/>
    </source>
</evidence>
<dbReference type="STRING" id="1150600.ADIARSV_4210"/>
<dbReference type="GO" id="GO:0006352">
    <property type="term" value="P:DNA-templated transcription initiation"/>
    <property type="evidence" value="ECO:0007669"/>
    <property type="project" value="InterPro"/>
</dbReference>
<dbReference type="AlphaFoldDB" id="R9GLW1"/>
<dbReference type="NCBIfam" id="TIGR02937">
    <property type="entry name" value="sigma70-ECF"/>
    <property type="match status" value="1"/>
</dbReference>
<evidence type="ECO:0000256" key="1">
    <source>
        <dbReference type="ARBA" id="ARBA00010641"/>
    </source>
</evidence>
<keyword evidence="2" id="KW-0805">Transcription regulation</keyword>
<name>R9GLW1_9SPHI</name>
<keyword evidence="3" id="KW-0731">Sigma factor</keyword>
<evidence type="ECO:0000313" key="7">
    <source>
        <dbReference type="EMBL" id="EOR92698.1"/>
    </source>
</evidence>
<dbReference type="InterPro" id="IPR007627">
    <property type="entry name" value="RNA_pol_sigma70_r2"/>
</dbReference>
<evidence type="ECO:0000256" key="4">
    <source>
        <dbReference type="ARBA" id="ARBA00023163"/>
    </source>
</evidence>
<dbReference type="InterPro" id="IPR013249">
    <property type="entry name" value="RNA_pol_sigma70_r4_t2"/>
</dbReference>
<dbReference type="Pfam" id="PF08281">
    <property type="entry name" value="Sigma70_r4_2"/>
    <property type="match status" value="1"/>
</dbReference>
<dbReference type="Gene3D" id="1.10.10.10">
    <property type="entry name" value="Winged helix-like DNA-binding domain superfamily/Winged helix DNA-binding domain"/>
    <property type="match status" value="1"/>
</dbReference>
<dbReference type="EMBL" id="AQPN01000145">
    <property type="protein sequence ID" value="EOR92698.1"/>
    <property type="molecule type" value="Genomic_DNA"/>
</dbReference>
<gene>
    <name evidence="7" type="ORF">ADIARSV_4210</name>
</gene>
<evidence type="ECO:0000256" key="3">
    <source>
        <dbReference type="ARBA" id="ARBA00023082"/>
    </source>
</evidence>
<dbReference type="PANTHER" id="PTHR43133:SF46">
    <property type="entry name" value="RNA POLYMERASE SIGMA-70 FACTOR ECF SUBFAMILY"/>
    <property type="match status" value="1"/>
</dbReference>
<dbReference type="GO" id="GO:0003677">
    <property type="term" value="F:DNA binding"/>
    <property type="evidence" value="ECO:0007669"/>
    <property type="project" value="InterPro"/>
</dbReference>
<dbReference type="eggNOG" id="COG1595">
    <property type="taxonomic scope" value="Bacteria"/>
</dbReference>
<keyword evidence="4" id="KW-0804">Transcription</keyword>
<dbReference type="Proteomes" id="UP000014174">
    <property type="component" value="Unassembled WGS sequence"/>
</dbReference>
<dbReference type="Pfam" id="PF04542">
    <property type="entry name" value="Sigma70_r2"/>
    <property type="match status" value="1"/>
</dbReference>
<evidence type="ECO:0000259" key="5">
    <source>
        <dbReference type="Pfam" id="PF04542"/>
    </source>
</evidence>
<protein>
    <submittedName>
        <fullName evidence="7">RNA polymerase ECF-type sigma factor</fullName>
    </submittedName>
</protein>
<comment type="caution">
    <text evidence="7">The sequence shown here is derived from an EMBL/GenBank/DDBJ whole genome shotgun (WGS) entry which is preliminary data.</text>
</comment>
<reference evidence="7 8" key="1">
    <citation type="journal article" date="2013" name="Genome Announc.">
        <title>Draft Genome Sequence of Arcticibacter svalbardensis Strain MN12-7T, a Member of the Family Sphingobacteriaceae Isolated from an Arctic Soil Sample.</title>
        <authorList>
            <person name="Shivaji S."/>
            <person name="Ara S."/>
            <person name="Prasad S."/>
            <person name="Manasa B.P."/>
            <person name="Begum Z."/>
            <person name="Singh A."/>
            <person name="Kumar Pinnaka A."/>
        </authorList>
    </citation>
    <scope>NUCLEOTIDE SEQUENCE [LARGE SCALE GENOMIC DNA]</scope>
    <source>
        <strain evidence="7 8">MN12-7</strain>
    </source>
</reference>
<feature type="domain" description="RNA polymerase sigma factor 70 region 4 type 2" evidence="6">
    <location>
        <begin position="138"/>
        <end position="184"/>
    </location>
</feature>
<dbReference type="InterPro" id="IPR036388">
    <property type="entry name" value="WH-like_DNA-bd_sf"/>
</dbReference>
<dbReference type="InterPro" id="IPR039425">
    <property type="entry name" value="RNA_pol_sigma-70-like"/>
</dbReference>
<dbReference type="PANTHER" id="PTHR43133">
    <property type="entry name" value="RNA POLYMERASE ECF-TYPE SIGMA FACTO"/>
    <property type="match status" value="1"/>
</dbReference>
<dbReference type="GO" id="GO:0016987">
    <property type="term" value="F:sigma factor activity"/>
    <property type="evidence" value="ECO:0007669"/>
    <property type="project" value="UniProtKB-KW"/>
</dbReference>
<accession>R9GLW1</accession>
<evidence type="ECO:0000256" key="2">
    <source>
        <dbReference type="ARBA" id="ARBA00023015"/>
    </source>
</evidence>
<dbReference type="InterPro" id="IPR013325">
    <property type="entry name" value="RNA_pol_sigma_r2"/>
</dbReference>
<dbReference type="InterPro" id="IPR013324">
    <property type="entry name" value="RNA_pol_sigma_r3/r4-like"/>
</dbReference>
<dbReference type="SUPFAM" id="SSF88659">
    <property type="entry name" value="Sigma3 and sigma4 domains of RNA polymerase sigma factors"/>
    <property type="match status" value="1"/>
</dbReference>